<dbReference type="InterPro" id="IPR036852">
    <property type="entry name" value="Peptidase_S8/S53_dom_sf"/>
</dbReference>
<dbReference type="EMBL" id="JAGPXD010000004">
    <property type="protein sequence ID" value="KAH7359418.1"/>
    <property type="molecule type" value="Genomic_DNA"/>
</dbReference>
<evidence type="ECO:0000256" key="5">
    <source>
        <dbReference type="ARBA" id="ARBA00022729"/>
    </source>
</evidence>
<dbReference type="PROSITE" id="PS00137">
    <property type="entry name" value="SUBTILASE_HIS"/>
    <property type="match status" value="1"/>
</dbReference>
<evidence type="ECO:0000256" key="9">
    <source>
        <dbReference type="PROSITE-ProRule" id="PRU01240"/>
    </source>
</evidence>
<evidence type="ECO:0000259" key="14">
    <source>
        <dbReference type="Pfam" id="PF06280"/>
    </source>
</evidence>
<evidence type="ECO:0000259" key="12">
    <source>
        <dbReference type="Pfam" id="PF00082"/>
    </source>
</evidence>
<proteinExistence type="inferred from homology"/>
<keyword evidence="7 9" id="KW-0720">Serine protease</keyword>
<dbReference type="InterPro" id="IPR050131">
    <property type="entry name" value="Peptidase_S8_subtilisin-like"/>
</dbReference>
<dbReference type="InterPro" id="IPR023827">
    <property type="entry name" value="Peptidase_S8_Asp-AS"/>
</dbReference>
<feature type="domain" description="PA" evidence="13">
    <location>
        <begin position="363"/>
        <end position="417"/>
    </location>
</feature>
<gene>
    <name evidence="15" type="ORF">B0T11DRAFT_356110</name>
</gene>
<evidence type="ECO:0000256" key="10">
    <source>
        <dbReference type="RuleBase" id="RU003355"/>
    </source>
</evidence>
<protein>
    <submittedName>
        <fullName evidence="15">Subtilisin-like serine protease</fullName>
    </submittedName>
</protein>
<keyword evidence="2" id="KW-0134">Cell wall</keyword>
<feature type="chain" id="PRO_5035443360" evidence="11">
    <location>
        <begin position="18"/>
        <end position="900"/>
    </location>
</feature>
<dbReference type="SUPFAM" id="SSF52743">
    <property type="entry name" value="Subtilisin-like"/>
    <property type="match status" value="1"/>
</dbReference>
<feature type="domain" description="C5a peptidase/Subtilisin-like protease SBT2-like Fn3-like" evidence="14">
    <location>
        <begin position="601"/>
        <end position="715"/>
    </location>
</feature>
<dbReference type="CDD" id="cd07489">
    <property type="entry name" value="Peptidases_S8_5"/>
    <property type="match status" value="1"/>
</dbReference>
<dbReference type="CDD" id="cd02124">
    <property type="entry name" value="PA_PoS1_like"/>
    <property type="match status" value="1"/>
</dbReference>
<dbReference type="InterPro" id="IPR023828">
    <property type="entry name" value="Peptidase_S8_Ser-AS"/>
</dbReference>
<dbReference type="InterPro" id="IPR046450">
    <property type="entry name" value="PA_dom_sf"/>
</dbReference>
<comment type="similarity">
    <text evidence="1 9 10">Belongs to the peptidase S8 family.</text>
</comment>
<accession>A0A8K0X253</accession>
<feature type="domain" description="Peptidase S8/S53" evidence="12">
    <location>
        <begin position="137"/>
        <end position="532"/>
    </location>
</feature>
<dbReference type="Pfam" id="PF06280">
    <property type="entry name" value="fn3_5"/>
    <property type="match status" value="1"/>
</dbReference>
<evidence type="ECO:0000256" key="4">
    <source>
        <dbReference type="ARBA" id="ARBA00022670"/>
    </source>
</evidence>
<comment type="caution">
    <text evidence="15">The sequence shown here is derived from an EMBL/GenBank/DDBJ whole genome shotgun (WGS) entry which is preliminary data.</text>
</comment>
<organism evidence="15 16">
    <name type="scientific">Plectosphaerella cucumerina</name>
    <dbReference type="NCBI Taxonomy" id="40658"/>
    <lineage>
        <taxon>Eukaryota</taxon>
        <taxon>Fungi</taxon>
        <taxon>Dikarya</taxon>
        <taxon>Ascomycota</taxon>
        <taxon>Pezizomycotina</taxon>
        <taxon>Sordariomycetes</taxon>
        <taxon>Hypocreomycetidae</taxon>
        <taxon>Glomerellales</taxon>
        <taxon>Plectosphaerellaceae</taxon>
        <taxon>Plectosphaerella</taxon>
    </lineage>
</organism>
<name>A0A8K0X253_9PEZI</name>
<dbReference type="PROSITE" id="PS00138">
    <property type="entry name" value="SUBTILASE_SER"/>
    <property type="match status" value="1"/>
</dbReference>
<dbReference type="InterPro" id="IPR010435">
    <property type="entry name" value="C5a/SBT2-like_Fn3"/>
</dbReference>
<dbReference type="InterPro" id="IPR015500">
    <property type="entry name" value="Peptidase_S8_subtilisin-rel"/>
</dbReference>
<keyword evidence="4 9" id="KW-0645">Protease</keyword>
<dbReference type="PRINTS" id="PR00723">
    <property type="entry name" value="SUBTILISIN"/>
</dbReference>
<reference evidence="15" key="1">
    <citation type="journal article" date="2021" name="Nat. Commun.">
        <title>Genetic determinants of endophytism in the Arabidopsis root mycobiome.</title>
        <authorList>
            <person name="Mesny F."/>
            <person name="Miyauchi S."/>
            <person name="Thiergart T."/>
            <person name="Pickel B."/>
            <person name="Atanasova L."/>
            <person name="Karlsson M."/>
            <person name="Huettel B."/>
            <person name="Barry K.W."/>
            <person name="Haridas S."/>
            <person name="Chen C."/>
            <person name="Bauer D."/>
            <person name="Andreopoulos W."/>
            <person name="Pangilinan J."/>
            <person name="LaButti K."/>
            <person name="Riley R."/>
            <person name="Lipzen A."/>
            <person name="Clum A."/>
            <person name="Drula E."/>
            <person name="Henrissat B."/>
            <person name="Kohler A."/>
            <person name="Grigoriev I.V."/>
            <person name="Martin F.M."/>
            <person name="Hacquard S."/>
        </authorList>
    </citation>
    <scope>NUCLEOTIDE SEQUENCE</scope>
    <source>
        <strain evidence="15">MPI-CAGE-AT-0016</strain>
    </source>
</reference>
<evidence type="ECO:0000256" key="11">
    <source>
        <dbReference type="SAM" id="SignalP"/>
    </source>
</evidence>
<dbReference type="Pfam" id="PF00082">
    <property type="entry name" value="Peptidase_S8"/>
    <property type="match status" value="1"/>
</dbReference>
<evidence type="ECO:0000256" key="2">
    <source>
        <dbReference type="ARBA" id="ARBA00022512"/>
    </source>
</evidence>
<dbReference type="GO" id="GO:0004252">
    <property type="term" value="F:serine-type endopeptidase activity"/>
    <property type="evidence" value="ECO:0007669"/>
    <property type="project" value="UniProtKB-UniRule"/>
</dbReference>
<evidence type="ECO:0000256" key="7">
    <source>
        <dbReference type="ARBA" id="ARBA00022825"/>
    </source>
</evidence>
<dbReference type="InterPro" id="IPR003137">
    <property type="entry name" value="PA_domain"/>
</dbReference>
<dbReference type="PANTHER" id="PTHR43806:SF66">
    <property type="entry name" value="SERIN ENDOPEPTIDASE"/>
    <property type="match status" value="1"/>
</dbReference>
<dbReference type="OrthoDB" id="10256524at2759"/>
<dbReference type="InterPro" id="IPR022398">
    <property type="entry name" value="Peptidase_S8_His-AS"/>
</dbReference>
<evidence type="ECO:0000256" key="6">
    <source>
        <dbReference type="ARBA" id="ARBA00022801"/>
    </source>
</evidence>
<keyword evidence="6 9" id="KW-0378">Hydrolase</keyword>
<dbReference type="GO" id="GO:0016020">
    <property type="term" value="C:membrane"/>
    <property type="evidence" value="ECO:0007669"/>
    <property type="project" value="InterPro"/>
</dbReference>
<dbReference type="InterPro" id="IPR034187">
    <property type="entry name" value="Peptidases_S8_5"/>
</dbReference>
<dbReference type="AlphaFoldDB" id="A0A8K0X253"/>
<evidence type="ECO:0000256" key="8">
    <source>
        <dbReference type="PIRSR" id="PIRSR615500-1"/>
    </source>
</evidence>
<evidence type="ECO:0000256" key="1">
    <source>
        <dbReference type="ARBA" id="ARBA00011073"/>
    </source>
</evidence>
<evidence type="ECO:0000313" key="16">
    <source>
        <dbReference type="Proteomes" id="UP000813385"/>
    </source>
</evidence>
<keyword evidence="5 11" id="KW-0732">Signal</keyword>
<dbReference type="SUPFAM" id="SSF52025">
    <property type="entry name" value="PA domain"/>
    <property type="match status" value="1"/>
</dbReference>
<dbReference type="Pfam" id="PF02225">
    <property type="entry name" value="PA"/>
    <property type="match status" value="1"/>
</dbReference>
<evidence type="ECO:0000259" key="13">
    <source>
        <dbReference type="Pfam" id="PF02225"/>
    </source>
</evidence>
<dbReference type="PANTHER" id="PTHR43806">
    <property type="entry name" value="PEPTIDASE S8"/>
    <property type="match status" value="1"/>
</dbReference>
<feature type="active site" description="Charge relay system" evidence="8 9">
    <location>
        <position position="146"/>
    </location>
</feature>
<feature type="active site" description="Charge relay system" evidence="8 9">
    <location>
        <position position="513"/>
    </location>
</feature>
<feature type="signal peptide" evidence="11">
    <location>
        <begin position="1"/>
        <end position="17"/>
    </location>
</feature>
<keyword evidence="3" id="KW-0964">Secreted</keyword>
<feature type="active site" description="Charge relay system" evidence="8 9">
    <location>
        <position position="195"/>
    </location>
</feature>
<keyword evidence="16" id="KW-1185">Reference proteome</keyword>
<dbReference type="InterPro" id="IPR000209">
    <property type="entry name" value="Peptidase_S8/S53_dom"/>
</dbReference>
<dbReference type="Gene3D" id="3.40.50.200">
    <property type="entry name" value="Peptidase S8/S53 domain"/>
    <property type="match status" value="2"/>
</dbReference>
<sequence>MRPSALLAPLSLTVVAAHRTLRARDEGAASLPDPKKFIIEAQTDVSVAELSRKIEANGIRIAKTFESDIFRGLSVETSHDNVDTLQEVAQVARAWPVSRFQIAPVQDEDPLEDVKAANWTVHRATGVDKLHAAGIFGKGARVAVIDSGIDYNHHALGGGFGPGFKVVGGYDLVGDEYDGSNEKKPKADPMDKINHGTHVAGIIAGKSDSFVGVAPEATLLAFKVFGAVDGTDEDSLVEATLMAYEAGVDVITASISRAAGFSDGPWASVCSRIVDKGVVVTISAGNDGEIGTFYASSGSSGKNVLSVASTDTGILPAQPWHATFTNAGESSTTQLGYIPSVNRPLWNITGLPIIPLTLDTSVTNDACVLPADTPDLSNAVVLVRKGTCNVYTKQDNVEKFGARWVLLYNDDGRPFSTVMTSTRKSQMVVIDSKTGINIVEAIKAGANVTADFSNPEDSFWRVSFHDAATGIPSFYSSWGPTNELEIKPDIAAPGSKIWSTTLDNTFSTMSGTSMACPYVAGVAALYIGKYGGRETHGADFAKQLTERIISSGKSLPWQVFEPTNAPRDFGYIAPVPQVGAGLINATKVLEYTTSLRFERFALNDTNNFSRYQKVDITNNGNEDVVYTFSLEPAGGFNAQGRTPALLGDIIDTQPRTLVPTVSFPTGTFRVKPGQTRRAQFNFMYPEVTDPEKFPVYSGKVIIEGSNGERLGVPYMGAAFDLKKNLRRNMFPPGYPYARSGPRGEGIDTYNRFRFNTSRAAQDFPKLNVQYRFGVKELRWDIYETSYRENNWKYPPIVGQNGYVGSATLSPYASSYSNFDPATMDKERTVPFPLGDIERSDSWHEISQRLWWLGKLANGSYIEPGNYTMRFAARLPFSNPAHSDNWHIWKTPNIEVLPLEG</sequence>
<dbReference type="Proteomes" id="UP000813385">
    <property type="component" value="Unassembled WGS sequence"/>
</dbReference>
<dbReference type="GO" id="GO:0006508">
    <property type="term" value="P:proteolysis"/>
    <property type="evidence" value="ECO:0007669"/>
    <property type="project" value="UniProtKB-KW"/>
</dbReference>
<evidence type="ECO:0000313" key="15">
    <source>
        <dbReference type="EMBL" id="KAH7359418.1"/>
    </source>
</evidence>
<evidence type="ECO:0000256" key="3">
    <source>
        <dbReference type="ARBA" id="ARBA00022525"/>
    </source>
</evidence>
<dbReference type="PROSITE" id="PS00136">
    <property type="entry name" value="SUBTILASE_ASP"/>
    <property type="match status" value="1"/>
</dbReference>
<dbReference type="PROSITE" id="PS51892">
    <property type="entry name" value="SUBTILASE"/>
    <property type="match status" value="1"/>
</dbReference>